<feature type="region of interest" description="Disordered" evidence="1">
    <location>
        <begin position="191"/>
        <end position="219"/>
    </location>
</feature>
<comment type="caution">
    <text evidence="2">The sequence shown here is derived from an EMBL/GenBank/DDBJ whole genome shotgun (WGS) entry which is preliminary data.</text>
</comment>
<dbReference type="EMBL" id="BRYA01000007">
    <property type="protein sequence ID" value="GMI31255.1"/>
    <property type="molecule type" value="Genomic_DNA"/>
</dbReference>
<evidence type="ECO:0000256" key="1">
    <source>
        <dbReference type="SAM" id="MobiDB-lite"/>
    </source>
</evidence>
<organism evidence="2 3">
    <name type="scientific">Triparma columacea</name>
    <dbReference type="NCBI Taxonomy" id="722753"/>
    <lineage>
        <taxon>Eukaryota</taxon>
        <taxon>Sar</taxon>
        <taxon>Stramenopiles</taxon>
        <taxon>Ochrophyta</taxon>
        <taxon>Bolidophyceae</taxon>
        <taxon>Parmales</taxon>
        <taxon>Triparmaceae</taxon>
        <taxon>Triparma</taxon>
    </lineage>
</organism>
<accession>A0A9W7L4B9</accession>
<evidence type="ECO:0000313" key="3">
    <source>
        <dbReference type="Proteomes" id="UP001165065"/>
    </source>
</evidence>
<reference evidence="3" key="1">
    <citation type="journal article" date="2023" name="Commun. Biol.">
        <title>Genome analysis of Parmales, the sister group of diatoms, reveals the evolutionary specialization of diatoms from phago-mixotrophs to photoautotrophs.</title>
        <authorList>
            <person name="Ban H."/>
            <person name="Sato S."/>
            <person name="Yoshikawa S."/>
            <person name="Yamada K."/>
            <person name="Nakamura Y."/>
            <person name="Ichinomiya M."/>
            <person name="Sato N."/>
            <person name="Blanc-Mathieu R."/>
            <person name="Endo H."/>
            <person name="Kuwata A."/>
            <person name="Ogata H."/>
        </authorList>
    </citation>
    <scope>NUCLEOTIDE SEQUENCE [LARGE SCALE GENOMIC DNA]</scope>
</reference>
<dbReference type="OrthoDB" id="498286at2759"/>
<dbReference type="Proteomes" id="UP001165065">
    <property type="component" value="Unassembled WGS sequence"/>
</dbReference>
<keyword evidence="3" id="KW-1185">Reference proteome</keyword>
<dbReference type="InterPro" id="IPR022036">
    <property type="entry name" value="DUF3605"/>
</dbReference>
<dbReference type="PANTHER" id="PTHR35020">
    <property type="entry name" value="N-ACETYLGLUCOSAMINE-INDUCED PROTEIN 1"/>
    <property type="match status" value="1"/>
</dbReference>
<name>A0A9W7L4B9_9STRA</name>
<sequence>MTEKNAIPMTWDEVKEITESYKRSSSEDLRWKLGRSPSDLKAYLEAIKRIKEQYVTVSDYIKVSKFNFEQETVSSGKLRSVSPPDFNETAKRLVINDFPYNFAPGMHHYVLWVLAPPGSNASLSEADIEGAISDLRNMGFEHFLYWVNPVDLKSIKDIDHGHIVCRKQDRREEAMRDLTYRNDLAFRRMMRKGEEEQTEREKKLIKHHLERESKSGNGG</sequence>
<dbReference type="PANTHER" id="PTHR35020:SF2">
    <property type="entry name" value="N-ACETYLGLUCOSAMINE-INDUCED PROTEIN 1"/>
    <property type="match status" value="1"/>
</dbReference>
<dbReference type="AlphaFoldDB" id="A0A9W7L4B9"/>
<dbReference type="GO" id="GO:0005737">
    <property type="term" value="C:cytoplasm"/>
    <property type="evidence" value="ECO:0007669"/>
    <property type="project" value="TreeGrafter"/>
</dbReference>
<gene>
    <name evidence="2" type="ORF">TrCOL_g9013</name>
</gene>
<protein>
    <submittedName>
        <fullName evidence="2">Uncharacterized protein</fullName>
    </submittedName>
</protein>
<dbReference type="GO" id="GO:0006044">
    <property type="term" value="P:N-acetylglucosamine metabolic process"/>
    <property type="evidence" value="ECO:0007669"/>
    <property type="project" value="TreeGrafter"/>
</dbReference>
<dbReference type="Pfam" id="PF12239">
    <property type="entry name" value="DUF3605"/>
    <property type="match status" value="1"/>
</dbReference>
<evidence type="ECO:0000313" key="2">
    <source>
        <dbReference type="EMBL" id="GMI31255.1"/>
    </source>
</evidence>
<proteinExistence type="predicted"/>